<keyword evidence="2" id="KW-1185">Reference proteome</keyword>
<reference evidence="1 2" key="1">
    <citation type="submission" date="2015-07" db="EMBL/GenBank/DDBJ databases">
        <title>Emmonsia species relationships and genome sequence.</title>
        <authorList>
            <person name="Cuomo C.A."/>
            <person name="Schwartz I.S."/>
            <person name="Kenyon C."/>
            <person name="de Hoog G.S."/>
            <person name="Govender N.P."/>
            <person name="Botha A."/>
            <person name="Moreno L."/>
            <person name="de Vries M."/>
            <person name="Munoz J.F."/>
            <person name="Stielow J.B."/>
        </authorList>
    </citation>
    <scope>NUCLEOTIDE SEQUENCE [LARGE SCALE GENOMIC DNA]</scope>
    <source>
        <strain evidence="1 2">CBS 136260</strain>
    </source>
</reference>
<evidence type="ECO:0000313" key="2">
    <source>
        <dbReference type="Proteomes" id="UP000091918"/>
    </source>
</evidence>
<name>A0A1B7NRN0_9EURO</name>
<dbReference type="OrthoDB" id="10367836at2759"/>
<dbReference type="AlphaFoldDB" id="A0A1B7NRN0"/>
<accession>A0A1B7NRN0</accession>
<proteinExistence type="predicted"/>
<organism evidence="1 2">
    <name type="scientific">Emergomyces africanus</name>
    <dbReference type="NCBI Taxonomy" id="1955775"/>
    <lineage>
        <taxon>Eukaryota</taxon>
        <taxon>Fungi</taxon>
        <taxon>Dikarya</taxon>
        <taxon>Ascomycota</taxon>
        <taxon>Pezizomycotina</taxon>
        <taxon>Eurotiomycetes</taxon>
        <taxon>Eurotiomycetidae</taxon>
        <taxon>Onygenales</taxon>
        <taxon>Ajellomycetaceae</taxon>
        <taxon>Emergomyces</taxon>
    </lineage>
</organism>
<dbReference type="EMBL" id="LGUA01001060">
    <property type="protein sequence ID" value="OAX79337.1"/>
    <property type="molecule type" value="Genomic_DNA"/>
</dbReference>
<gene>
    <name evidence="1" type="ORF">ACJ72_06344</name>
</gene>
<dbReference type="Proteomes" id="UP000091918">
    <property type="component" value="Unassembled WGS sequence"/>
</dbReference>
<protein>
    <submittedName>
        <fullName evidence="1">Uncharacterized protein</fullName>
    </submittedName>
</protein>
<comment type="caution">
    <text evidence="1">The sequence shown here is derived from an EMBL/GenBank/DDBJ whole genome shotgun (WGS) entry which is preliminary data.</text>
</comment>
<evidence type="ECO:0000313" key="1">
    <source>
        <dbReference type="EMBL" id="OAX79337.1"/>
    </source>
</evidence>
<sequence length="132" mass="14210">MRPGSRYLVPCANQILSRPSSRTCPTLQPSITASLGWPCTCIQQQKGCDNFAIGWGQNDPSAWTFEKMSSTLEGGFMDGSDINEVMSGDADQLDKSLRRVKRGLGPGNTASSLQGEGADCLHLGARDGMREK</sequence>